<evidence type="ECO:0000256" key="1">
    <source>
        <dbReference type="SAM" id="MobiDB-lite"/>
    </source>
</evidence>
<accession>A0AAD5KXS7</accession>
<comment type="caution">
    <text evidence="3">The sequence shown here is derived from an EMBL/GenBank/DDBJ whole genome shotgun (WGS) entry which is preliminary data.</text>
</comment>
<feature type="signal peptide" evidence="2">
    <location>
        <begin position="1"/>
        <end position="18"/>
    </location>
</feature>
<evidence type="ECO:0000256" key="2">
    <source>
        <dbReference type="SAM" id="SignalP"/>
    </source>
</evidence>
<feature type="chain" id="PRO_5042154050" evidence="2">
    <location>
        <begin position="19"/>
        <end position="240"/>
    </location>
</feature>
<name>A0AAD5KXS7_9CRUS</name>
<dbReference type="Proteomes" id="UP000820818">
    <property type="component" value="Linkage Group LG3"/>
</dbReference>
<dbReference type="EMBL" id="WJBH02000003">
    <property type="protein sequence ID" value="KAI9561157.1"/>
    <property type="molecule type" value="Genomic_DNA"/>
</dbReference>
<gene>
    <name evidence="3" type="ORF">GHT06_012113</name>
</gene>
<proteinExistence type="predicted"/>
<keyword evidence="4" id="KW-1185">Reference proteome</keyword>
<feature type="compositionally biased region" description="Acidic residues" evidence="1">
    <location>
        <begin position="210"/>
        <end position="228"/>
    </location>
</feature>
<reference evidence="3 4" key="1">
    <citation type="submission" date="2022-05" db="EMBL/GenBank/DDBJ databases">
        <title>A multi-omics perspective on studying reproductive biology in Daphnia sinensis.</title>
        <authorList>
            <person name="Jia J."/>
        </authorList>
    </citation>
    <scope>NUCLEOTIDE SEQUENCE [LARGE SCALE GENOMIC DNA]</scope>
    <source>
        <strain evidence="3 4">WSL</strain>
    </source>
</reference>
<dbReference type="AlphaFoldDB" id="A0AAD5KXS7"/>
<evidence type="ECO:0000313" key="4">
    <source>
        <dbReference type="Proteomes" id="UP000820818"/>
    </source>
</evidence>
<evidence type="ECO:0000313" key="3">
    <source>
        <dbReference type="EMBL" id="KAI9561157.1"/>
    </source>
</evidence>
<protein>
    <submittedName>
        <fullName evidence="3">Uncharacterized protein</fullName>
    </submittedName>
</protein>
<feature type="region of interest" description="Disordered" evidence="1">
    <location>
        <begin position="208"/>
        <end position="240"/>
    </location>
</feature>
<keyword evidence="2" id="KW-0732">Signal</keyword>
<sequence length="240" mass="25922">MTIFIVLLIASLALVGQAHPHGGHGADTLHDGDHLDFLDLAAIIATSMQHNDIDHEAAHLTPSKLLGCISEESRNEIHKQCEEPFHGNHDHTPLMTATCILNMMNAIDNATGAVDVALLDVLTIEPTSLTAEQKTLASGKLKSCIESNYTLPTPPDFMLASRNMTKEDFAKKHDRNSAMRTIVCVIKALIENGCASASPMAALVVAPVNSDDDNSSDEDSSRDNDDDDQLKKGILRHPLT</sequence>
<organism evidence="3 4">
    <name type="scientific">Daphnia sinensis</name>
    <dbReference type="NCBI Taxonomy" id="1820382"/>
    <lineage>
        <taxon>Eukaryota</taxon>
        <taxon>Metazoa</taxon>
        <taxon>Ecdysozoa</taxon>
        <taxon>Arthropoda</taxon>
        <taxon>Crustacea</taxon>
        <taxon>Branchiopoda</taxon>
        <taxon>Diplostraca</taxon>
        <taxon>Cladocera</taxon>
        <taxon>Anomopoda</taxon>
        <taxon>Daphniidae</taxon>
        <taxon>Daphnia</taxon>
        <taxon>Daphnia similis group</taxon>
    </lineage>
</organism>